<dbReference type="EC" id="5.1.3.2" evidence="2"/>
<dbReference type="RefSeq" id="WP_159964720.1">
    <property type="nucleotide sequence ID" value="NZ_APKE01000014.1"/>
</dbReference>
<keyword evidence="3" id="KW-1185">Reference proteome</keyword>
<evidence type="ECO:0000259" key="1">
    <source>
        <dbReference type="Pfam" id="PF01370"/>
    </source>
</evidence>
<dbReference type="SUPFAM" id="SSF51735">
    <property type="entry name" value="NAD(P)-binding Rossmann-fold domains"/>
    <property type="match status" value="1"/>
</dbReference>
<feature type="domain" description="NAD-dependent epimerase/dehydratase" evidence="1">
    <location>
        <begin position="3"/>
        <end position="193"/>
    </location>
</feature>
<dbReference type="Pfam" id="PF01370">
    <property type="entry name" value="Epimerase"/>
    <property type="match status" value="1"/>
</dbReference>
<organism evidence="2 3">
    <name type="scientific">Profundibacterium mesophilum KAUST100406-0324</name>
    <dbReference type="NCBI Taxonomy" id="1037889"/>
    <lineage>
        <taxon>Bacteria</taxon>
        <taxon>Pseudomonadati</taxon>
        <taxon>Pseudomonadota</taxon>
        <taxon>Alphaproteobacteria</taxon>
        <taxon>Rhodobacterales</taxon>
        <taxon>Roseobacteraceae</taxon>
        <taxon>Profundibacterium</taxon>
    </lineage>
</organism>
<dbReference type="EMBL" id="APKE01000014">
    <property type="protein sequence ID" value="KAF0676601.1"/>
    <property type="molecule type" value="Genomic_DNA"/>
</dbReference>
<dbReference type="PANTHER" id="PTHR43103:SF6">
    <property type="entry name" value="PUTATIVE-RELATED"/>
    <property type="match status" value="1"/>
</dbReference>
<evidence type="ECO:0000313" key="3">
    <source>
        <dbReference type="Proteomes" id="UP000698242"/>
    </source>
</evidence>
<reference evidence="2" key="1">
    <citation type="submission" date="2013-03" db="EMBL/GenBank/DDBJ databases">
        <title>Genome Sequence of the Profundibacterium mesophilum strain KAUST100406-0324T from Red Sea, a novel genus in the family Rhodobacteraceae.</title>
        <authorList>
            <person name="Essack M."/>
            <person name="Alam I."/>
            <person name="Lafi F."/>
            <person name="Alawi W."/>
            <person name="Kamanu F."/>
            <person name="Al-Suwailem A."/>
            <person name="Lee O.O."/>
            <person name="Xu Y."/>
            <person name="Bajic V."/>
            <person name="Qian P.-Y."/>
            <person name="Archer J."/>
        </authorList>
    </citation>
    <scope>NUCLEOTIDE SEQUENCE</scope>
    <source>
        <strain evidence="2">KAUST100406-0324</strain>
    </source>
</reference>
<dbReference type="OrthoDB" id="9771073at2"/>
<dbReference type="Proteomes" id="UP000698242">
    <property type="component" value="Unassembled WGS sequence"/>
</dbReference>
<dbReference type="Gene3D" id="3.40.50.720">
    <property type="entry name" value="NAD(P)-binding Rossmann-like Domain"/>
    <property type="match status" value="1"/>
</dbReference>
<dbReference type="InterPro" id="IPR001509">
    <property type="entry name" value="Epimerase_deHydtase"/>
</dbReference>
<dbReference type="PANTHER" id="PTHR43103">
    <property type="entry name" value="NUCLEOSIDE-DIPHOSPHATE-SUGAR EPIMERASE"/>
    <property type="match status" value="1"/>
</dbReference>
<evidence type="ECO:0000313" key="2">
    <source>
        <dbReference type="EMBL" id="KAF0676601.1"/>
    </source>
</evidence>
<name>A0A921NWF9_9RHOB</name>
<gene>
    <name evidence="2" type="primary">galE</name>
    <name evidence="2" type="ORF">PMES_01333</name>
</gene>
<sequence length="298" mass="32690">MRILLTGGSGKAGAHVAAHLAAEGHKVTNLDLVPLGAEGVEDLRADITQGGQVWGALRMYAGFDELEPGTGVPSYDAVVHLAAVPRIGLTPDGECYRVNTVGTYNILEAATGLGIPKIVIASSETVYGVCFADGERLPEYLPLDEDHPTVPEDSYAMSKVANEAAARSFQRRSGADIYALRINNVVEPGDYARDFPAYLADPSLRRRNFFAYIDARDLGGFVSRCLAVDGLGYQVFNVANEDHSVKENTQELIERFYPEVPVRREMGPAESFYDTTRARRLLDWRPRHSWRGALGRMT</sequence>
<proteinExistence type="predicted"/>
<accession>A0A921NWF9</accession>
<dbReference type="InterPro" id="IPR036291">
    <property type="entry name" value="NAD(P)-bd_dom_sf"/>
</dbReference>
<dbReference type="AlphaFoldDB" id="A0A921NWF9"/>
<protein>
    <submittedName>
        <fullName evidence="2">UDP-glucose 4-epimerase</fullName>
        <ecNumber evidence="2">5.1.3.2</ecNumber>
    </submittedName>
</protein>
<comment type="caution">
    <text evidence="2">The sequence shown here is derived from an EMBL/GenBank/DDBJ whole genome shotgun (WGS) entry which is preliminary data.</text>
</comment>
<dbReference type="GO" id="GO:0003978">
    <property type="term" value="F:UDP-glucose 4-epimerase activity"/>
    <property type="evidence" value="ECO:0007669"/>
    <property type="project" value="UniProtKB-EC"/>
</dbReference>
<keyword evidence="2" id="KW-0413">Isomerase</keyword>